<evidence type="ECO:0000256" key="2">
    <source>
        <dbReference type="SAM" id="Phobius"/>
    </source>
</evidence>
<evidence type="ECO:0000259" key="3">
    <source>
        <dbReference type="PROSITE" id="PS50930"/>
    </source>
</evidence>
<evidence type="ECO:0000313" key="5">
    <source>
        <dbReference type="Proteomes" id="UP000242175"/>
    </source>
</evidence>
<dbReference type="Gene3D" id="2.40.50.1020">
    <property type="entry name" value="LytTr DNA-binding domain"/>
    <property type="match status" value="1"/>
</dbReference>
<reference evidence="4 5" key="1">
    <citation type="journal article" date="2016" name="Int. J. Syst. Evol. Microbiol.">
        <title>Paraphotobacterium marinum gen. nov., sp. nov., a member of the family Vibrionaceae, isolated from surface seawater.</title>
        <authorList>
            <person name="Huang Z."/>
            <person name="Dong C."/>
            <person name="Shao Z."/>
        </authorList>
    </citation>
    <scope>NUCLEOTIDE SEQUENCE [LARGE SCALE GENOMIC DNA]</scope>
    <source>
        <strain evidence="4 5">NSCS20N07D</strain>
    </source>
</reference>
<dbReference type="GO" id="GO:0000156">
    <property type="term" value="F:phosphorelay response regulator activity"/>
    <property type="evidence" value="ECO:0007669"/>
    <property type="project" value="InterPro"/>
</dbReference>
<dbReference type="Proteomes" id="UP000242175">
    <property type="component" value="Chromosome small"/>
</dbReference>
<keyword evidence="2" id="KW-0812">Transmembrane</keyword>
<keyword evidence="2" id="KW-0472">Membrane</keyword>
<gene>
    <name evidence="4" type="ORF">CF386_08965</name>
</gene>
<evidence type="ECO:0000256" key="1">
    <source>
        <dbReference type="ARBA" id="ARBA00023012"/>
    </source>
</evidence>
<dbReference type="SMART" id="SM00850">
    <property type="entry name" value="LytTR"/>
    <property type="match status" value="1"/>
</dbReference>
<dbReference type="PROSITE" id="PS50930">
    <property type="entry name" value="HTH_LYTTR"/>
    <property type="match status" value="1"/>
</dbReference>
<keyword evidence="2" id="KW-1133">Transmembrane helix</keyword>
<keyword evidence="1" id="KW-0902">Two-component regulatory system</keyword>
<dbReference type="KEGG" id="pmai:CF386_08965"/>
<feature type="transmembrane region" description="Helical" evidence="2">
    <location>
        <begin position="90"/>
        <end position="113"/>
    </location>
</feature>
<dbReference type="InterPro" id="IPR007492">
    <property type="entry name" value="LytTR_DNA-bd_dom"/>
</dbReference>
<feature type="transmembrane region" description="Helical" evidence="2">
    <location>
        <begin position="12"/>
        <end position="37"/>
    </location>
</feature>
<organism evidence="4 5">
    <name type="scientific">Paraphotobacterium marinum</name>
    <dbReference type="NCBI Taxonomy" id="1755811"/>
    <lineage>
        <taxon>Bacteria</taxon>
        <taxon>Pseudomonadati</taxon>
        <taxon>Pseudomonadota</taxon>
        <taxon>Gammaproteobacteria</taxon>
        <taxon>Vibrionales</taxon>
        <taxon>Vibrionaceae</taxon>
        <taxon>Paraphotobacterium</taxon>
    </lineage>
</organism>
<dbReference type="PANTHER" id="PTHR37299">
    <property type="entry name" value="TRANSCRIPTIONAL REGULATOR-RELATED"/>
    <property type="match status" value="1"/>
</dbReference>
<protein>
    <recommendedName>
        <fullName evidence="3">HTH LytTR-type domain-containing protein</fullName>
    </recommendedName>
</protein>
<proteinExistence type="predicted"/>
<feature type="domain" description="HTH LytTR-type" evidence="3">
    <location>
        <begin position="232"/>
        <end position="338"/>
    </location>
</feature>
<accession>A0A220VFW9</accession>
<keyword evidence="5" id="KW-1185">Reference proteome</keyword>
<sequence length="343" mass="40477">MKLKTQYSTLEKAYFVFLIFYLFWSMLKKLISSIYLFNNEIKFGGLPNVKPETINSILCNELFTDLMRVFIVLLFLMVIKRVQSKYNFKYYSLILFTFAIVFFCLLISAFALMNSQVLNFYIFHPELRVDKNLNILSFWFYFLSFFYDRIYLWIAIDSNICPVLVAYIFIVEASKNKKIIMLTNDMIYNIYQLSGIKSMRKASECHETKCKNKTALKEEQKHNEQENDPSLLLVKKLGVTNYIAIDDISVIQAAGNYLDIEANEQSYTIRSSISELLDSLQAYFIRIHRSTVINTKEILEVKVEKKSRNLKMEVKLKSGKWYTVSKTYQKRIELHLKNIAEQH</sequence>
<dbReference type="OrthoDB" id="236568at2"/>
<evidence type="ECO:0000313" key="4">
    <source>
        <dbReference type="EMBL" id="ASK79191.1"/>
    </source>
</evidence>
<dbReference type="PANTHER" id="PTHR37299:SF1">
    <property type="entry name" value="STAGE 0 SPORULATION PROTEIN A HOMOLOG"/>
    <property type="match status" value="1"/>
</dbReference>
<dbReference type="Pfam" id="PF04397">
    <property type="entry name" value="LytTR"/>
    <property type="match status" value="1"/>
</dbReference>
<dbReference type="GO" id="GO:0003677">
    <property type="term" value="F:DNA binding"/>
    <property type="evidence" value="ECO:0007669"/>
    <property type="project" value="InterPro"/>
</dbReference>
<dbReference type="RefSeq" id="WP_089074099.1">
    <property type="nucleotide sequence ID" value="NZ_CBCSAM010000002.1"/>
</dbReference>
<feature type="transmembrane region" description="Helical" evidence="2">
    <location>
        <begin position="57"/>
        <end position="78"/>
    </location>
</feature>
<feature type="transmembrane region" description="Helical" evidence="2">
    <location>
        <begin position="150"/>
        <end position="171"/>
    </location>
</feature>
<name>A0A220VFW9_9GAMM</name>
<dbReference type="InterPro" id="IPR046947">
    <property type="entry name" value="LytR-like"/>
</dbReference>
<dbReference type="EMBL" id="CP022356">
    <property type="protein sequence ID" value="ASK79191.1"/>
    <property type="molecule type" value="Genomic_DNA"/>
</dbReference>
<dbReference type="AlphaFoldDB" id="A0A220VFW9"/>